<protein>
    <submittedName>
        <fullName evidence="2">(2Fe-2S)-binding protein</fullName>
    </submittedName>
</protein>
<dbReference type="Gene3D" id="1.10.10.1100">
    <property type="entry name" value="BFD-like [2Fe-2S]-binding domain"/>
    <property type="match status" value="1"/>
</dbReference>
<gene>
    <name evidence="2" type="ORF">GNF83_17040</name>
</gene>
<dbReference type="Pfam" id="PF04324">
    <property type="entry name" value="Fer2_BFD"/>
    <property type="match status" value="1"/>
</dbReference>
<feature type="non-terminal residue" evidence="2">
    <location>
        <position position="61"/>
    </location>
</feature>
<dbReference type="InterPro" id="IPR041854">
    <property type="entry name" value="BFD-like_2Fe2S-bd_dom_sf"/>
</dbReference>
<name>A0AAW9KNU7_CLOPF</name>
<evidence type="ECO:0000313" key="2">
    <source>
        <dbReference type="EMBL" id="MDZ7542855.1"/>
    </source>
</evidence>
<dbReference type="EMBL" id="WNUR01000551">
    <property type="protein sequence ID" value="MDZ7542855.1"/>
    <property type="molecule type" value="Genomic_DNA"/>
</dbReference>
<evidence type="ECO:0000259" key="1">
    <source>
        <dbReference type="Pfam" id="PF04324"/>
    </source>
</evidence>
<evidence type="ECO:0000313" key="3">
    <source>
        <dbReference type="Proteomes" id="UP001288944"/>
    </source>
</evidence>
<sequence length="61" mass="6607">MAGDRKICRCRNVSYVDIRKEMINGARTLEEIMEKTGAATCCGGCTSEVKSILESVCSCKG</sequence>
<dbReference type="AlphaFoldDB" id="A0AAW9KNU7"/>
<organism evidence="2 3">
    <name type="scientific">Clostridium perfringens</name>
    <dbReference type="NCBI Taxonomy" id="1502"/>
    <lineage>
        <taxon>Bacteria</taxon>
        <taxon>Bacillati</taxon>
        <taxon>Bacillota</taxon>
        <taxon>Clostridia</taxon>
        <taxon>Eubacteriales</taxon>
        <taxon>Clostridiaceae</taxon>
        <taxon>Clostridium</taxon>
    </lineage>
</organism>
<dbReference type="InterPro" id="IPR007419">
    <property type="entry name" value="BFD-like_2Fe2S-bd_dom"/>
</dbReference>
<comment type="caution">
    <text evidence="2">The sequence shown here is derived from an EMBL/GenBank/DDBJ whole genome shotgun (WGS) entry which is preliminary data.</text>
</comment>
<reference evidence="2" key="1">
    <citation type="submission" date="2019-11" db="EMBL/GenBank/DDBJ databases">
        <title>Characterization of Clostridium perfringens isolates from swine manure treated agricultural soils.</title>
        <authorList>
            <person name="Wushke S.T."/>
        </authorList>
    </citation>
    <scope>NUCLEOTIDE SEQUENCE</scope>
    <source>
        <strain evidence="2">X62</strain>
    </source>
</reference>
<dbReference type="Proteomes" id="UP001288944">
    <property type="component" value="Unassembled WGS sequence"/>
</dbReference>
<feature type="domain" description="BFD-like [2Fe-2S]-binding" evidence="1">
    <location>
        <begin position="7"/>
        <end position="54"/>
    </location>
</feature>
<accession>A0AAW9KNU7</accession>
<proteinExistence type="predicted"/>